<dbReference type="Proteomes" id="UP000517252">
    <property type="component" value="Unassembled WGS sequence"/>
</dbReference>
<feature type="region of interest" description="Disordered" evidence="1">
    <location>
        <begin position="180"/>
        <end position="238"/>
    </location>
</feature>
<proteinExistence type="predicted"/>
<feature type="region of interest" description="Disordered" evidence="1">
    <location>
        <begin position="1"/>
        <end position="34"/>
    </location>
</feature>
<feature type="compositionally biased region" description="Low complexity" evidence="1">
    <location>
        <begin position="200"/>
        <end position="209"/>
    </location>
</feature>
<feature type="compositionally biased region" description="Basic and acidic residues" evidence="1">
    <location>
        <begin position="134"/>
        <end position="144"/>
    </location>
</feature>
<evidence type="ECO:0000313" key="3">
    <source>
        <dbReference type="Proteomes" id="UP000517252"/>
    </source>
</evidence>
<comment type="caution">
    <text evidence="2">The sequence shown here is derived from an EMBL/GenBank/DDBJ whole genome shotgun (WGS) entry which is preliminary data.</text>
</comment>
<dbReference type="OrthoDB" id="3526284at2759"/>
<dbReference type="EMBL" id="BLZH01000010">
    <property type="protein sequence ID" value="GFP58580.1"/>
    <property type="molecule type" value="Genomic_DNA"/>
</dbReference>
<feature type="compositionally biased region" description="Low complexity" evidence="1">
    <location>
        <begin position="18"/>
        <end position="29"/>
    </location>
</feature>
<feature type="region of interest" description="Disordered" evidence="1">
    <location>
        <begin position="134"/>
        <end position="165"/>
    </location>
</feature>
<feature type="compositionally biased region" description="Polar residues" evidence="1">
    <location>
        <begin position="152"/>
        <end position="163"/>
    </location>
</feature>
<evidence type="ECO:0000313" key="2">
    <source>
        <dbReference type="EMBL" id="GFP58580.1"/>
    </source>
</evidence>
<sequence length="274" mass="30438">MDSGTYLEDDGDLPPPYSASANTSSSTPAEHPDPRSYASLFSSHVANLRTQISASQAYRASVTDDRDSYILSIIFPYVEEFISSISDIYPTPRLAEAILVPDAAVSNGWRFNDEDDKRDGEYKTLIRVCEAKKKDGNDEKKQWPSEKGAGSSLLTTETNNETSPALWWESENTALRLAKHLQPQRPAASSSTDGQAAKDSGSSSSSSKKSGLRGLFKRSENIPQHVASKEERPVERVTMTTRAEEVTFRKENEFGIWETRTGWGIIMRVRIYSS</sequence>
<dbReference type="AlphaFoldDB" id="A0A6V8R229"/>
<organism evidence="2 3">
    <name type="scientific">Trichoderma asperellum</name>
    <name type="common">Filamentous fungus</name>
    <dbReference type="NCBI Taxonomy" id="101201"/>
    <lineage>
        <taxon>Eukaryota</taxon>
        <taxon>Fungi</taxon>
        <taxon>Dikarya</taxon>
        <taxon>Ascomycota</taxon>
        <taxon>Pezizomycotina</taxon>
        <taxon>Sordariomycetes</taxon>
        <taxon>Hypocreomycetidae</taxon>
        <taxon>Hypocreales</taxon>
        <taxon>Hypocreaceae</taxon>
        <taxon>Trichoderma</taxon>
    </lineage>
</organism>
<name>A0A6V8R229_TRIAP</name>
<accession>A0A6V8R229</accession>
<evidence type="ECO:0000256" key="1">
    <source>
        <dbReference type="SAM" id="MobiDB-lite"/>
    </source>
</evidence>
<protein>
    <submittedName>
        <fullName evidence="2">Uncharacterized protein</fullName>
    </submittedName>
</protein>
<reference evidence="2 3" key="1">
    <citation type="submission" date="2020-07" db="EMBL/GenBank/DDBJ databases">
        <title>Trichoderma asperellum IC-1 whole genome shotgun sequence.</title>
        <authorList>
            <person name="Kanamasa S."/>
            <person name="Takahashi H."/>
        </authorList>
    </citation>
    <scope>NUCLEOTIDE SEQUENCE [LARGE SCALE GENOMIC DNA]</scope>
    <source>
        <strain evidence="2 3">IC-1</strain>
    </source>
</reference>
<gene>
    <name evidence="2" type="ORF">TASIC1_0010039100</name>
</gene>